<dbReference type="RefSeq" id="WP_143371890.1">
    <property type="nucleotide sequence ID" value="NZ_VJVZ01000002.1"/>
</dbReference>
<comment type="caution">
    <text evidence="1">The sequence shown here is derived from an EMBL/GenBank/DDBJ whole genome shotgun (WGS) entry which is preliminary data.</text>
</comment>
<protein>
    <submittedName>
        <fullName evidence="1">Uncharacterized protein</fullName>
    </submittedName>
</protein>
<proteinExistence type="predicted"/>
<evidence type="ECO:0000313" key="1">
    <source>
        <dbReference type="EMBL" id="TRW26387.1"/>
    </source>
</evidence>
<gene>
    <name evidence="1" type="ORF">FMM05_03125</name>
</gene>
<dbReference type="AlphaFoldDB" id="A0A552V7F0"/>
<accession>A0A552V7F0</accession>
<sequence length="77" mass="8901">MATDYQQKRERFSSLTLQIRDNNLEFFRGKTLSNVFIIGKSSDDMPALLFPRKDVPQDIKGQLNDAFKSVFLDVESE</sequence>
<name>A0A552V7F0_9FLAO</name>
<keyword evidence="2" id="KW-1185">Reference proteome</keyword>
<dbReference type="Proteomes" id="UP000320643">
    <property type="component" value="Unassembled WGS sequence"/>
</dbReference>
<reference evidence="1 2" key="1">
    <citation type="submission" date="2019-07" db="EMBL/GenBank/DDBJ databases">
        <title>Flavobacterium sp. nov., isolated from glacier ice.</title>
        <authorList>
            <person name="Liu Q."/>
            <person name="Xin Y.-H."/>
        </authorList>
    </citation>
    <scope>NUCLEOTIDE SEQUENCE [LARGE SCALE GENOMIC DNA]</scope>
    <source>
        <strain evidence="1 2">ZT4R6</strain>
    </source>
</reference>
<dbReference type="EMBL" id="VJVZ01000002">
    <property type="protein sequence ID" value="TRW26387.1"/>
    <property type="molecule type" value="Genomic_DNA"/>
</dbReference>
<evidence type="ECO:0000313" key="2">
    <source>
        <dbReference type="Proteomes" id="UP000320643"/>
    </source>
</evidence>
<dbReference type="OrthoDB" id="1373477at2"/>
<organism evidence="1 2">
    <name type="scientific">Flavobacterium zepuense</name>
    <dbReference type="NCBI Taxonomy" id="2593302"/>
    <lineage>
        <taxon>Bacteria</taxon>
        <taxon>Pseudomonadati</taxon>
        <taxon>Bacteroidota</taxon>
        <taxon>Flavobacteriia</taxon>
        <taxon>Flavobacteriales</taxon>
        <taxon>Flavobacteriaceae</taxon>
        <taxon>Flavobacterium</taxon>
    </lineage>
</organism>